<dbReference type="InterPro" id="IPR041657">
    <property type="entry name" value="HTH_17"/>
</dbReference>
<dbReference type="EMBL" id="PHQP01000006">
    <property type="protein sequence ID" value="RAV34748.1"/>
    <property type="molecule type" value="Genomic_DNA"/>
</dbReference>
<sequence length="65" mass="7127">MTHSTASPVAYTPDDLAVMLGIHRTTVIRHANAGKLADLRPYRIGAALRFPRSTVNRRLGIQETA</sequence>
<protein>
    <recommendedName>
        <fullName evidence="1">Helix-turn-helix domain-containing protein</fullName>
    </recommendedName>
</protein>
<dbReference type="Pfam" id="PF12728">
    <property type="entry name" value="HTH_17"/>
    <property type="match status" value="1"/>
</dbReference>
<accession>A0A364VDQ4</accession>
<dbReference type="OrthoDB" id="3393149at2"/>
<evidence type="ECO:0000313" key="3">
    <source>
        <dbReference type="Proteomes" id="UP000251047"/>
    </source>
</evidence>
<reference evidence="2 3" key="1">
    <citation type="journal article" date="2018" name="Syst. Appl. Microbiol.">
        <title>Corynebacterium heidelbergense sp. nov., isolated from the preen glands of Egyptian geese (Alopochen aegyptiacus).</title>
        <authorList>
            <person name="Braun M.S."/>
            <person name="Wang E."/>
            <person name="Zimmermann S."/>
            <person name="Wink M."/>
        </authorList>
    </citation>
    <scope>NUCLEOTIDE SEQUENCE [LARGE SCALE GENOMIC DNA]</scope>
    <source>
        <strain evidence="2 3">DSM 104638</strain>
    </source>
</reference>
<name>A0A364VDQ4_9CORY</name>
<dbReference type="Proteomes" id="UP000251047">
    <property type="component" value="Unassembled WGS sequence"/>
</dbReference>
<feature type="domain" description="Helix-turn-helix" evidence="1">
    <location>
        <begin position="11"/>
        <end position="57"/>
    </location>
</feature>
<evidence type="ECO:0000259" key="1">
    <source>
        <dbReference type="Pfam" id="PF12728"/>
    </source>
</evidence>
<gene>
    <name evidence="2" type="ORF">CWC39_01485</name>
</gene>
<evidence type="ECO:0000313" key="2">
    <source>
        <dbReference type="EMBL" id="RAV34748.1"/>
    </source>
</evidence>
<dbReference type="AlphaFoldDB" id="A0A364VDQ4"/>
<organism evidence="2 3">
    <name type="scientific">Corynebacterium heidelbergense</name>
    <dbReference type="NCBI Taxonomy" id="2055947"/>
    <lineage>
        <taxon>Bacteria</taxon>
        <taxon>Bacillati</taxon>
        <taxon>Actinomycetota</taxon>
        <taxon>Actinomycetes</taxon>
        <taxon>Mycobacteriales</taxon>
        <taxon>Corynebacteriaceae</taxon>
        <taxon>Corynebacterium</taxon>
    </lineage>
</organism>
<dbReference type="RefSeq" id="WP_112768756.1">
    <property type="nucleotide sequence ID" value="NZ_CP063191.1"/>
</dbReference>
<comment type="caution">
    <text evidence="2">The sequence shown here is derived from an EMBL/GenBank/DDBJ whole genome shotgun (WGS) entry which is preliminary data.</text>
</comment>
<proteinExistence type="predicted"/>